<feature type="transmembrane region" description="Helical" evidence="1">
    <location>
        <begin position="75"/>
        <end position="92"/>
    </location>
</feature>
<accession>A0A1H3YDQ9</accession>
<name>A0A1H3YDQ9_SELRU</name>
<organism evidence="2 3">
    <name type="scientific">Selenomonas ruminantium</name>
    <dbReference type="NCBI Taxonomy" id="971"/>
    <lineage>
        <taxon>Bacteria</taxon>
        <taxon>Bacillati</taxon>
        <taxon>Bacillota</taxon>
        <taxon>Negativicutes</taxon>
        <taxon>Selenomonadales</taxon>
        <taxon>Selenomonadaceae</taxon>
        <taxon>Selenomonas</taxon>
    </lineage>
</organism>
<feature type="transmembrane region" description="Helical" evidence="1">
    <location>
        <begin position="159"/>
        <end position="177"/>
    </location>
</feature>
<evidence type="ECO:0000256" key="1">
    <source>
        <dbReference type="SAM" id="Phobius"/>
    </source>
</evidence>
<dbReference type="EMBL" id="FNQG01000008">
    <property type="protein sequence ID" value="SEA09739.1"/>
    <property type="molecule type" value="Genomic_DNA"/>
</dbReference>
<dbReference type="Proteomes" id="UP000183469">
    <property type="component" value="Unassembled WGS sequence"/>
</dbReference>
<protein>
    <submittedName>
        <fullName evidence="2">Uncharacterized protein</fullName>
    </submittedName>
</protein>
<dbReference type="AlphaFoldDB" id="A0A1H3YDQ9"/>
<dbReference type="OrthoDB" id="1664190at2"/>
<gene>
    <name evidence="2" type="ORF">SAMN05660648_01919</name>
</gene>
<reference evidence="2 3" key="1">
    <citation type="submission" date="2016-10" db="EMBL/GenBank/DDBJ databases">
        <authorList>
            <person name="de Groot N.N."/>
        </authorList>
    </citation>
    <scope>NUCLEOTIDE SEQUENCE [LARGE SCALE GENOMIC DNA]</scope>
    <source>
        <strain evidence="2 3">DSM 2872</strain>
    </source>
</reference>
<evidence type="ECO:0000313" key="2">
    <source>
        <dbReference type="EMBL" id="SEA09739.1"/>
    </source>
</evidence>
<feature type="transmembrane region" description="Helical" evidence="1">
    <location>
        <begin position="183"/>
        <end position="210"/>
    </location>
</feature>
<sequence>MDDENFATSARFLVFLGMVFFALFFVDDHKMEVFVFACAVAVYLESRKEGWQSPLIEWPEELSFLSTCYYASLKLLKIGTVIETVVLIYLFWNGVMNRPDLFQIAGNVYLANVIWLSATASTLSICWSIHDKWAERTGSTTITSLKPPFTQGNRGFKKWSWLLMDGIVIMALVIMWWDHFELHLYNVFEGTVICSTYFILMLPLQLWLYFHYTGMLPQVTADAEN</sequence>
<evidence type="ECO:0000313" key="3">
    <source>
        <dbReference type="Proteomes" id="UP000183469"/>
    </source>
</evidence>
<keyword evidence="1" id="KW-0812">Transmembrane</keyword>
<proteinExistence type="predicted"/>
<keyword evidence="1" id="KW-0472">Membrane</keyword>
<dbReference type="RefSeq" id="WP_074672368.1">
    <property type="nucleotide sequence ID" value="NZ_FNQG01000008.1"/>
</dbReference>
<feature type="transmembrane region" description="Helical" evidence="1">
    <location>
        <begin position="6"/>
        <end position="26"/>
    </location>
</feature>
<keyword evidence="1" id="KW-1133">Transmembrane helix</keyword>